<dbReference type="InterPro" id="IPR013022">
    <property type="entry name" value="Xyl_isomerase-like_TIM-brl"/>
</dbReference>
<protein>
    <submittedName>
        <fullName evidence="2">Xylose isomerase</fullName>
    </submittedName>
</protein>
<dbReference type="AlphaFoldDB" id="A0A0A3AX07"/>
<gene>
    <name evidence="2" type="ORF">OA57_00610</name>
</gene>
<dbReference type="SUPFAM" id="SSF51658">
    <property type="entry name" value="Xylose isomerase-like"/>
    <property type="match status" value="1"/>
</dbReference>
<dbReference type="OrthoDB" id="256906at2"/>
<dbReference type="InterPro" id="IPR050312">
    <property type="entry name" value="IolE/XylAMocC-like"/>
</dbReference>
<evidence type="ECO:0000313" key="2">
    <source>
        <dbReference type="EMBL" id="KGQ71600.1"/>
    </source>
</evidence>
<proteinExistence type="predicted"/>
<evidence type="ECO:0000313" key="3">
    <source>
        <dbReference type="Proteomes" id="UP000030380"/>
    </source>
</evidence>
<dbReference type="Proteomes" id="UP000030380">
    <property type="component" value="Unassembled WGS sequence"/>
</dbReference>
<keyword evidence="2" id="KW-0413">Isomerase</keyword>
<dbReference type="GO" id="GO:0016853">
    <property type="term" value="F:isomerase activity"/>
    <property type="evidence" value="ECO:0007669"/>
    <property type="project" value="UniProtKB-KW"/>
</dbReference>
<dbReference type="Gene3D" id="3.20.20.150">
    <property type="entry name" value="Divalent-metal-dependent TIM barrel enzymes"/>
    <property type="match status" value="1"/>
</dbReference>
<comment type="caution">
    <text evidence="2">The sequence shown here is derived from an EMBL/GenBank/DDBJ whole genome shotgun (WGS) entry which is preliminary data.</text>
</comment>
<evidence type="ECO:0000259" key="1">
    <source>
        <dbReference type="Pfam" id="PF01261"/>
    </source>
</evidence>
<dbReference type="Pfam" id="PF01261">
    <property type="entry name" value="AP_endonuc_2"/>
    <property type="match status" value="1"/>
</dbReference>
<dbReference type="InterPro" id="IPR036237">
    <property type="entry name" value="Xyl_isomerase-like_sf"/>
</dbReference>
<name>A0A0A3AX07_9PAST</name>
<dbReference type="PANTHER" id="PTHR12110:SF53">
    <property type="entry name" value="BLR5974 PROTEIN"/>
    <property type="match status" value="1"/>
</dbReference>
<keyword evidence="3" id="KW-1185">Reference proteome</keyword>
<sequence>MKLGLETESCHLLFQHKKMDVFSFIRKTWELGLDGVELNIIPDLNLHPRFGVLDSDKKRYLHRIRDEIERHHLYCEIDTRFCDIENLQPALAIANELGADIVRTYVSNGKFNPERMKRAPADLKQVVPLLKKYRIKLTLENHEHETSHEIINIIESVNSLWVGAHCDIGNAMMAWEDPINAVRALAPYTYSTHFKDHIVVMHDDMPVICGVPIGQGSIDIDQCFKILYDHSPVTHINIENCYPYCAQFARPKGTGGVDALEGAFRVKPAIFPESLIKPLDYYYPHNISTQALAVLTQAQLEGLKISTDALSALKHKYCQ</sequence>
<dbReference type="STRING" id="505317.OA57_00610"/>
<dbReference type="EMBL" id="JSUM01000001">
    <property type="protein sequence ID" value="KGQ71600.1"/>
    <property type="molecule type" value="Genomic_DNA"/>
</dbReference>
<feature type="domain" description="Xylose isomerase-like TIM barrel" evidence="1">
    <location>
        <begin position="30"/>
        <end position="229"/>
    </location>
</feature>
<reference evidence="2 3" key="1">
    <citation type="submission" date="2014-11" db="EMBL/GenBank/DDBJ databases">
        <title>Draft genome sequence of Chelonobacter oris 1662T, associated with respiratory disease in Hermann's Tortoises.</title>
        <authorList>
            <person name="Kudirkiene E."/>
            <person name="Hansen M.J."/>
            <person name="Bojesen A.M."/>
        </authorList>
    </citation>
    <scope>NUCLEOTIDE SEQUENCE [LARGE SCALE GENOMIC DNA]</scope>
    <source>
        <strain evidence="2 3">1662</strain>
    </source>
</reference>
<dbReference type="PANTHER" id="PTHR12110">
    <property type="entry name" value="HYDROXYPYRUVATE ISOMERASE"/>
    <property type="match status" value="1"/>
</dbReference>
<dbReference type="RefSeq" id="WP_034612063.1">
    <property type="nucleotide sequence ID" value="NZ_JSUM01000001.1"/>
</dbReference>
<organism evidence="2 3">
    <name type="scientific">Chelonobacter oris</name>
    <dbReference type="NCBI Taxonomy" id="505317"/>
    <lineage>
        <taxon>Bacteria</taxon>
        <taxon>Pseudomonadati</taxon>
        <taxon>Pseudomonadota</taxon>
        <taxon>Gammaproteobacteria</taxon>
        <taxon>Pasteurellales</taxon>
        <taxon>Pasteurellaceae</taxon>
        <taxon>Chelonobacter</taxon>
    </lineage>
</organism>
<accession>A0A0A3AX07</accession>